<dbReference type="GO" id="GO:0034058">
    <property type="term" value="P:endosomal vesicle fusion"/>
    <property type="evidence" value="ECO:0007669"/>
    <property type="project" value="TreeGrafter"/>
</dbReference>
<reference evidence="1 2" key="1">
    <citation type="journal article" date="2019" name="PLoS Biol.">
        <title>Sex chromosomes control vertical transmission of feminizing Wolbachia symbionts in an isopod.</title>
        <authorList>
            <person name="Becking T."/>
            <person name="Chebbi M.A."/>
            <person name="Giraud I."/>
            <person name="Moumen B."/>
            <person name="Laverre T."/>
            <person name="Caubet Y."/>
            <person name="Peccoud J."/>
            <person name="Gilbert C."/>
            <person name="Cordaux R."/>
        </authorList>
    </citation>
    <scope>NUCLEOTIDE SEQUENCE [LARGE SCALE GENOMIC DNA]</scope>
    <source>
        <strain evidence="1">ANa2</strain>
        <tissue evidence="1">Whole body excluding digestive tract and cuticle</tissue>
    </source>
</reference>
<dbReference type="GO" id="GO:0006623">
    <property type="term" value="P:protein targeting to vacuole"/>
    <property type="evidence" value="ECO:0007669"/>
    <property type="project" value="InterPro"/>
</dbReference>
<dbReference type="OrthoDB" id="6375501at2759"/>
<protein>
    <submittedName>
        <fullName evidence="1">Vacuolar protein sorting-associated protein 8-like protein</fullName>
    </submittedName>
</protein>
<feature type="non-terminal residue" evidence="1">
    <location>
        <position position="308"/>
    </location>
</feature>
<dbReference type="Pfam" id="PF23410">
    <property type="entry name" value="Beta-prop_VPS8"/>
    <property type="match status" value="1"/>
</dbReference>
<dbReference type="EMBL" id="SEYY01018241">
    <property type="protein sequence ID" value="KAB7499478.1"/>
    <property type="molecule type" value="Genomic_DNA"/>
</dbReference>
<proteinExistence type="predicted"/>
<dbReference type="AlphaFoldDB" id="A0A5N5SZY5"/>
<name>A0A5N5SZY5_9CRUS</name>
<dbReference type="PANTHER" id="PTHR12616">
    <property type="entry name" value="VACUOLAR PROTEIN SORTING VPS41"/>
    <property type="match status" value="1"/>
</dbReference>
<dbReference type="Gene3D" id="2.130.10.10">
    <property type="entry name" value="YVTN repeat-like/Quinoprotein amine dehydrogenase"/>
    <property type="match status" value="1"/>
</dbReference>
<evidence type="ECO:0000313" key="1">
    <source>
        <dbReference type="EMBL" id="KAB7499478.1"/>
    </source>
</evidence>
<gene>
    <name evidence="1" type="primary">Vps8_1</name>
    <name evidence="1" type="ORF">Anas_14222</name>
</gene>
<sequence>MAVSKLICVGTSHGLILVFEPSQALKWCLGSTQQGEQHGSVSALAINQECTKLLAGFAKGHLCLFDLSNGKLLQNIPDAHTPFTAVLHVKWTDSPGLALISDSGGSVFEMSIRRTMGMNSNESRCIFSGSRGEVCTIEPLIMGHFLSLPPVIDTLIVAMATISKVIVVSLRPHLKVLFSYPLKGSSATLPLLAWQFVIIQMPDGSKVIDPVLAFGREFDIYFYQLTHSNQNQLTFIPLQRMKVSYTLQALSWLNSRTLAIIDINETLHVIDVKSQEELDKVDLGRLGLVYASSHFKAIATGGNVSRAM</sequence>
<dbReference type="InterPro" id="IPR015943">
    <property type="entry name" value="WD40/YVTN_repeat-like_dom_sf"/>
</dbReference>
<dbReference type="GO" id="GO:0005770">
    <property type="term" value="C:late endosome"/>
    <property type="evidence" value="ECO:0007669"/>
    <property type="project" value="TreeGrafter"/>
</dbReference>
<dbReference type="Proteomes" id="UP000326759">
    <property type="component" value="Unassembled WGS sequence"/>
</dbReference>
<dbReference type="InterPro" id="IPR036322">
    <property type="entry name" value="WD40_repeat_dom_sf"/>
</dbReference>
<dbReference type="SUPFAM" id="SSF50978">
    <property type="entry name" value="WD40 repeat-like"/>
    <property type="match status" value="1"/>
</dbReference>
<comment type="caution">
    <text evidence="1">The sequence shown here is derived from an EMBL/GenBank/DDBJ whole genome shotgun (WGS) entry which is preliminary data.</text>
</comment>
<accession>A0A5N5SZY5</accession>
<evidence type="ECO:0000313" key="2">
    <source>
        <dbReference type="Proteomes" id="UP000326759"/>
    </source>
</evidence>
<dbReference type="PANTHER" id="PTHR12616:SF8">
    <property type="entry name" value="VACUOLAR PROTEIN SORTING-ASSOCIATED PROTEIN 8 HOMOLOG"/>
    <property type="match status" value="1"/>
</dbReference>
<organism evidence="1 2">
    <name type="scientific">Armadillidium nasatum</name>
    <dbReference type="NCBI Taxonomy" id="96803"/>
    <lineage>
        <taxon>Eukaryota</taxon>
        <taxon>Metazoa</taxon>
        <taxon>Ecdysozoa</taxon>
        <taxon>Arthropoda</taxon>
        <taxon>Crustacea</taxon>
        <taxon>Multicrustacea</taxon>
        <taxon>Malacostraca</taxon>
        <taxon>Eumalacostraca</taxon>
        <taxon>Peracarida</taxon>
        <taxon>Isopoda</taxon>
        <taxon>Oniscidea</taxon>
        <taxon>Crinocheta</taxon>
        <taxon>Armadillidiidae</taxon>
        <taxon>Armadillidium</taxon>
    </lineage>
</organism>
<dbReference type="InterPro" id="IPR045111">
    <property type="entry name" value="Vps41/Vps8"/>
</dbReference>
<dbReference type="GO" id="GO:0030897">
    <property type="term" value="C:HOPS complex"/>
    <property type="evidence" value="ECO:0007669"/>
    <property type="project" value="TreeGrafter"/>
</dbReference>
<keyword evidence="2" id="KW-1185">Reference proteome</keyword>